<dbReference type="PANTHER" id="PTHR30085">
    <property type="entry name" value="AMINO ACID ABC TRANSPORTER PERMEASE"/>
    <property type="match status" value="1"/>
</dbReference>
<evidence type="ECO:0000259" key="6">
    <source>
        <dbReference type="SMART" id="SM00062"/>
    </source>
</evidence>
<sequence length="309" mass="32985">MSPVADAPEEADRADDTNGTYATDDERSRIMRVRGSVIALCAVLALSACDLGLRETGSIVDREGELRIAVKADQPGISSTTGDGGFEGFDVDVAHYIAQSLGYAKRDVRLSAVSSNQREDVLLTGDEEQRVDLVVASYSITPERKTRVAFGGPYYVAHQDILVAAGDESVDGVHDLKGKVLCQEKGSNSANRITKERGVEVKEVVEAATYGGCADQLAAGDVDAVSTDDLILAGYMQRAPGKFRLVNAPFTDERYGVGVSKDDLTGCEAVNTAITQMYQDGTGRKLLAKWFGATGLQVTESVPQFEGCE</sequence>
<evidence type="ECO:0000256" key="3">
    <source>
        <dbReference type="ARBA" id="ARBA00022729"/>
    </source>
</evidence>
<dbReference type="Pfam" id="PF00497">
    <property type="entry name" value="SBP_bac_3"/>
    <property type="match status" value="1"/>
</dbReference>
<dbReference type="CDD" id="cd13690">
    <property type="entry name" value="PBP2_GluB"/>
    <property type="match status" value="1"/>
</dbReference>
<reference evidence="8" key="1">
    <citation type="journal article" date="2019" name="Int. J. Syst. Evol. Microbiol.">
        <title>The Global Catalogue of Microorganisms (GCM) 10K type strain sequencing project: providing services to taxonomists for standard genome sequencing and annotation.</title>
        <authorList>
            <consortium name="The Broad Institute Genomics Platform"/>
            <consortium name="The Broad Institute Genome Sequencing Center for Infectious Disease"/>
            <person name="Wu L."/>
            <person name="Ma J."/>
        </authorList>
    </citation>
    <scope>NUCLEOTIDE SEQUENCE [LARGE SCALE GENOMIC DNA]</scope>
    <source>
        <strain evidence="8">JCM 15313</strain>
    </source>
</reference>
<keyword evidence="2" id="KW-0813">Transport</keyword>
<name>A0ABP5ESF2_9ACTN</name>
<dbReference type="Proteomes" id="UP001501585">
    <property type="component" value="Unassembled WGS sequence"/>
</dbReference>
<comment type="similarity">
    <text evidence="1 4">Belongs to the bacterial solute-binding protein 3 family.</text>
</comment>
<evidence type="ECO:0000256" key="5">
    <source>
        <dbReference type="SAM" id="MobiDB-lite"/>
    </source>
</evidence>
<accession>A0ABP5ESF2</accession>
<proteinExistence type="inferred from homology"/>
<feature type="region of interest" description="Disordered" evidence="5">
    <location>
        <begin position="1"/>
        <end position="23"/>
    </location>
</feature>
<evidence type="ECO:0000313" key="8">
    <source>
        <dbReference type="Proteomes" id="UP001501585"/>
    </source>
</evidence>
<gene>
    <name evidence="7" type="ORF">GCM10009799_33190</name>
</gene>
<comment type="caution">
    <text evidence="7">The sequence shown here is derived from an EMBL/GenBank/DDBJ whole genome shotgun (WGS) entry which is preliminary data.</text>
</comment>
<dbReference type="EMBL" id="BAAAPC010000014">
    <property type="protein sequence ID" value="GAA2003447.1"/>
    <property type="molecule type" value="Genomic_DNA"/>
</dbReference>
<dbReference type="InterPro" id="IPR018313">
    <property type="entry name" value="SBP_3_CS"/>
</dbReference>
<evidence type="ECO:0000256" key="2">
    <source>
        <dbReference type="ARBA" id="ARBA00022448"/>
    </source>
</evidence>
<evidence type="ECO:0000256" key="1">
    <source>
        <dbReference type="ARBA" id="ARBA00010333"/>
    </source>
</evidence>
<dbReference type="InterPro" id="IPR051455">
    <property type="entry name" value="Bact_solute-bind_prot3"/>
</dbReference>
<dbReference type="PROSITE" id="PS01039">
    <property type="entry name" value="SBP_BACTERIAL_3"/>
    <property type="match status" value="1"/>
</dbReference>
<feature type="domain" description="Solute-binding protein family 3/N-terminal" evidence="6">
    <location>
        <begin position="65"/>
        <end position="294"/>
    </location>
</feature>
<dbReference type="Gene3D" id="3.40.190.10">
    <property type="entry name" value="Periplasmic binding protein-like II"/>
    <property type="match status" value="2"/>
</dbReference>
<dbReference type="PANTHER" id="PTHR30085:SF6">
    <property type="entry name" value="ABC TRANSPORTER GLUTAMINE-BINDING PROTEIN GLNH"/>
    <property type="match status" value="1"/>
</dbReference>
<protein>
    <submittedName>
        <fullName evidence="7">Glutamate ABC transporter substrate-binding protein</fullName>
    </submittedName>
</protein>
<dbReference type="SMART" id="SM00062">
    <property type="entry name" value="PBPb"/>
    <property type="match status" value="1"/>
</dbReference>
<evidence type="ECO:0000256" key="4">
    <source>
        <dbReference type="RuleBase" id="RU003744"/>
    </source>
</evidence>
<dbReference type="InterPro" id="IPR001638">
    <property type="entry name" value="Solute-binding_3/MltF_N"/>
</dbReference>
<organism evidence="7 8">
    <name type="scientific">Nocardiopsis rhodophaea</name>
    <dbReference type="NCBI Taxonomy" id="280238"/>
    <lineage>
        <taxon>Bacteria</taxon>
        <taxon>Bacillati</taxon>
        <taxon>Actinomycetota</taxon>
        <taxon>Actinomycetes</taxon>
        <taxon>Streptosporangiales</taxon>
        <taxon>Nocardiopsidaceae</taxon>
        <taxon>Nocardiopsis</taxon>
    </lineage>
</organism>
<evidence type="ECO:0000313" key="7">
    <source>
        <dbReference type="EMBL" id="GAA2003447.1"/>
    </source>
</evidence>
<keyword evidence="8" id="KW-1185">Reference proteome</keyword>
<keyword evidence="3" id="KW-0732">Signal</keyword>
<dbReference type="SUPFAM" id="SSF53850">
    <property type="entry name" value="Periplasmic binding protein-like II"/>
    <property type="match status" value="1"/>
</dbReference>